<dbReference type="PANTHER" id="PTHR34301">
    <property type="entry name" value="DNA-BINDING PROTEIN-RELATED"/>
    <property type="match status" value="1"/>
</dbReference>
<dbReference type="AlphaFoldDB" id="A0A450UX43"/>
<dbReference type="SUPFAM" id="SSF50156">
    <property type="entry name" value="PDZ domain-like"/>
    <property type="match status" value="1"/>
</dbReference>
<evidence type="ECO:0000313" key="3">
    <source>
        <dbReference type="EMBL" id="VFJ97091.1"/>
    </source>
</evidence>
<name>A0A450UX43_9GAMM</name>
<dbReference type="InterPro" id="IPR001478">
    <property type="entry name" value="PDZ"/>
</dbReference>
<dbReference type="EMBL" id="CAADFH010000066">
    <property type="protein sequence ID" value="VFJ97091.1"/>
    <property type="molecule type" value="Genomic_DNA"/>
</dbReference>
<dbReference type="Gene3D" id="2.180.10.10">
    <property type="entry name" value="RHS repeat-associated core"/>
    <property type="match status" value="1"/>
</dbReference>
<dbReference type="SMART" id="SM00228">
    <property type="entry name" value="PDZ"/>
    <property type="match status" value="1"/>
</dbReference>
<dbReference type="InterPro" id="IPR027417">
    <property type="entry name" value="P-loop_NTPase"/>
</dbReference>
<gene>
    <name evidence="3" type="ORF">BECKLFY1418A_GA0070994_10667</name>
</gene>
<evidence type="ECO:0000259" key="2">
    <source>
        <dbReference type="SMART" id="SM00228"/>
    </source>
</evidence>
<accession>A0A450UX43</accession>
<dbReference type="Pfam" id="PF14516">
    <property type="entry name" value="AAA_35"/>
    <property type="match status" value="1"/>
</dbReference>
<keyword evidence="1" id="KW-0472">Membrane</keyword>
<organism evidence="3">
    <name type="scientific">Candidatus Kentrum sp. LFY</name>
    <dbReference type="NCBI Taxonomy" id="2126342"/>
    <lineage>
        <taxon>Bacteria</taxon>
        <taxon>Pseudomonadati</taxon>
        <taxon>Pseudomonadota</taxon>
        <taxon>Gammaproteobacteria</taxon>
        <taxon>Candidatus Kentrum</taxon>
    </lineage>
</organism>
<keyword evidence="1" id="KW-0812">Transmembrane</keyword>
<sequence>MTTSQTFYITGGTLPVNAPSYVERCADNELFQTLKLGEFCYVLTSRQMGKSSLMVRTADRLRRDGVAVAVLDLTALGRNLTLEQWYDGLLNRLGRQLGLEDELEAFWQAHERLGPLQRVMQALRSVVLEKIQAPVVIFVDEIDVVRSLPFSSDEFFAAIRELFNARTESPELHRLTFCLLGVATPSDLIRDTRLTPFNIGKRIELDDFTVAESALLAQGLGRDLTQAAKLLERIYHWTNGHPYLSQRLCQAIAANATITNAAGVDRACEELFLSSRARERDDNLLFVREQVLRTDTDHAALLTLYRRIHANKKVPDDETNPLIDILRLAGLARVHENHLRVRNRIYARAFDGNWIDANMPDAERRRQRAAFRRGLLRMGIAAGVVISGLIGGGWWYLDGDVWKHEAYYNAYVKRFGLPQGVGKLTKKQVRHRAVSLLFISEGRKNPPHTMMAANSAGECTPRHGIGTYLKAVEDWETQSTMRECRWEFARDGKSNVVYEKAFDKEDRLVWGLVYSPDTEPDKAYAHYVGPDGYPMPQKGATAEFVEFTYSKEGHETFTRYTDRAGEPATGPDRAHGRRQKYDDRGLVVEMVSLDPSGQPMIDEAGNARFRMKYDSLGNILEGLALNTKFNPVLVNDGWHKVINRLDANGNHIEQAYFDIAGKPVLHKDGYHKSTVRYDERGKQIETALFDTTGKPILDKDGTHKWTSRYDERGNRIEQAYFGTDGKPVLLKDETYHKLTSRYDERGNRVEQAFFDIVGKPVLQKDGYHKSTVRYDERGKQIETALFDTTGKPVLNKDGTHKWTSRYDERGNQIEQAYFGTDNQPVSLKDETYHKWTARYDERGNQIEQAYFGTAEQPISFKNENHHKLTSRYDERGNQTGKAYFGTDGQPVLHKDGNHKWTARYDKHGNQIELAYFDAAGKPVLHKDGYHKSTARYDERGNRIEQAYFDIAGKPVLHKDGYHKWTARYDEHGNQTELAAFDATGQPKAKLTFRKDGTKSQQVIFTSDGHTSTKYNEREKQIEESYFDTSGEPMMLFDGYGYHKITFHYDEGGNRIEEHYFDTKGHQLVRSGITVISIFPDSQGEKLGIQPGDVIIQYDGQRFAEVATFIAHRETEPADGPSKILEVQRGADRLQFKIKPGKIGVELRTRFATERP</sequence>
<keyword evidence="1" id="KW-1133">Transmembrane helix</keyword>
<feature type="transmembrane region" description="Helical" evidence="1">
    <location>
        <begin position="374"/>
        <end position="397"/>
    </location>
</feature>
<evidence type="ECO:0000256" key="1">
    <source>
        <dbReference type="SAM" id="Phobius"/>
    </source>
</evidence>
<reference evidence="3" key="1">
    <citation type="submission" date="2019-02" db="EMBL/GenBank/DDBJ databases">
        <authorList>
            <person name="Gruber-Vodicka R. H."/>
            <person name="Seah K. B. B."/>
        </authorList>
    </citation>
    <scope>NUCLEOTIDE SEQUENCE</scope>
    <source>
        <strain evidence="3">BECK_M6</strain>
    </source>
</reference>
<protein>
    <submittedName>
        <fullName evidence="3">AAA-like domain-containing protein</fullName>
    </submittedName>
</protein>
<proteinExistence type="predicted"/>
<dbReference type="InterPro" id="IPR036034">
    <property type="entry name" value="PDZ_sf"/>
</dbReference>
<dbReference type="SUPFAM" id="SSF52540">
    <property type="entry name" value="P-loop containing nucleoside triphosphate hydrolases"/>
    <property type="match status" value="1"/>
</dbReference>
<dbReference type="Gene3D" id="3.40.50.300">
    <property type="entry name" value="P-loop containing nucleotide triphosphate hydrolases"/>
    <property type="match status" value="1"/>
</dbReference>
<dbReference type="PANTHER" id="PTHR34301:SF8">
    <property type="entry name" value="ATPASE DOMAIN-CONTAINING PROTEIN"/>
    <property type="match status" value="1"/>
</dbReference>
<feature type="domain" description="PDZ" evidence="2">
    <location>
        <begin position="1061"/>
        <end position="1130"/>
    </location>
</feature>